<keyword evidence="2" id="KW-1185">Reference proteome</keyword>
<dbReference type="Pfam" id="PF14307">
    <property type="entry name" value="Glyco_tran_WbsX"/>
    <property type="match status" value="1"/>
</dbReference>
<organism evidence="1 2">
    <name type="scientific">Paenibacillus agaridevorans</name>
    <dbReference type="NCBI Taxonomy" id="171404"/>
    <lineage>
        <taxon>Bacteria</taxon>
        <taxon>Bacillati</taxon>
        <taxon>Bacillota</taxon>
        <taxon>Bacilli</taxon>
        <taxon>Bacillales</taxon>
        <taxon>Paenibacillaceae</taxon>
        <taxon>Paenibacillus</taxon>
    </lineage>
</organism>
<dbReference type="Proteomes" id="UP000245202">
    <property type="component" value="Unassembled WGS sequence"/>
</dbReference>
<accession>A0A2R5ENW6</accession>
<protein>
    <recommendedName>
        <fullName evidence="3">Glycoside hydrolase family 42 N-terminal domain-containing protein</fullName>
    </recommendedName>
</protein>
<proteinExistence type="predicted"/>
<dbReference type="InterPro" id="IPR032719">
    <property type="entry name" value="WbsX"/>
</dbReference>
<name>A0A2R5ENW6_9BACL</name>
<evidence type="ECO:0000313" key="2">
    <source>
        <dbReference type="Proteomes" id="UP000245202"/>
    </source>
</evidence>
<dbReference type="PANTHER" id="PTHR41244">
    <property type="entry name" value="RHAMNAN SYNTHESIS F"/>
    <property type="match status" value="1"/>
</dbReference>
<dbReference type="Gene3D" id="3.20.20.80">
    <property type="entry name" value="Glycosidases"/>
    <property type="match status" value="1"/>
</dbReference>
<reference evidence="1 2" key="1">
    <citation type="submission" date="2017-08" db="EMBL/GenBank/DDBJ databases">
        <title>Substantial Increase in Enzyme Production by Combined Drug-Resistance Mutations in Paenibacillus agaridevorans.</title>
        <authorList>
            <person name="Tanaka Y."/>
            <person name="Funane K."/>
            <person name="Hosaka T."/>
            <person name="Shiwa Y."/>
            <person name="Fujita N."/>
            <person name="Miyazaki T."/>
            <person name="Yoshikawa H."/>
            <person name="Murakami K."/>
            <person name="Kasahara K."/>
            <person name="Inaoka T."/>
            <person name="Hiraga Y."/>
            <person name="Ochi K."/>
        </authorList>
    </citation>
    <scope>NUCLEOTIDE SEQUENCE [LARGE SCALE GENOMIC DNA]</scope>
    <source>
        <strain evidence="1 2">T-3040</strain>
    </source>
</reference>
<dbReference type="AlphaFoldDB" id="A0A2R5ENW6"/>
<dbReference type="EMBL" id="BDQX01000091">
    <property type="protein sequence ID" value="GBG07349.1"/>
    <property type="molecule type" value="Genomic_DNA"/>
</dbReference>
<evidence type="ECO:0008006" key="3">
    <source>
        <dbReference type="Google" id="ProtNLM"/>
    </source>
</evidence>
<evidence type="ECO:0000313" key="1">
    <source>
        <dbReference type="EMBL" id="GBG07349.1"/>
    </source>
</evidence>
<dbReference type="PANTHER" id="PTHR41244:SF1">
    <property type="entry name" value="GLYCOSYLTRANSFERASE"/>
    <property type="match status" value="1"/>
</dbReference>
<comment type="caution">
    <text evidence="1">The sequence shown here is derived from an EMBL/GenBank/DDBJ whole genome shotgun (WGS) entry which is preliminary data.</text>
</comment>
<gene>
    <name evidence="1" type="ORF">PAT3040_01897</name>
</gene>
<sequence length="360" mass="41642">MASDEIRDYSSQPTQPVRIETGKYLVGAQVCNLWNSSSAWEKIKPFANRRPVLGWYDEADPRIIDWEIKFALEHGIHFFMNCWYRSKNNLGKRPITAEYDHWLRGLEQSRYGDQMRFMIMWENANDIASGVDSESDLIENLLPYWVEKYFSKSNYLVLDGKPVLSIYNIGLLVEQLGGSLPAARAIENMRMRCIEAGFKGLILFGQYCWGPVTERNQLMKDIGLDYSFSYHWPTFADGSTHPGAEFFGDNPDSIILAQKKCWEEQSLGAVPNIVTCSMGWDSEPWGYSCTDQTWRLEPRDFQRLCETARQELDTRHGGGLESKIILLDNWNEYGEGHYIFPTEKYGFSYLEAVREAFRTV</sequence>